<gene>
    <name evidence="7" type="ORF">V3328_14980</name>
</gene>
<dbReference type="EMBL" id="JAZHOF010000006">
    <property type="protein sequence ID" value="MEJ8572794.1"/>
    <property type="molecule type" value="Genomic_DNA"/>
</dbReference>
<keyword evidence="2 5" id="KW-0812">Transmembrane</keyword>
<feature type="transmembrane region" description="Helical" evidence="5">
    <location>
        <begin position="200"/>
        <end position="218"/>
    </location>
</feature>
<comment type="caution">
    <text evidence="7">The sequence shown here is derived from an EMBL/GenBank/DDBJ whole genome shotgun (WGS) entry which is preliminary data.</text>
</comment>
<dbReference type="InterPro" id="IPR047817">
    <property type="entry name" value="ABC2_TM_bact-type"/>
</dbReference>
<dbReference type="PIRSF" id="PIRSF006648">
    <property type="entry name" value="DrrB"/>
    <property type="match status" value="1"/>
</dbReference>
<feature type="transmembrane region" description="Helical" evidence="5">
    <location>
        <begin position="167"/>
        <end position="188"/>
    </location>
</feature>
<feature type="transmembrane region" description="Helical" evidence="5">
    <location>
        <begin position="224"/>
        <end position="245"/>
    </location>
</feature>
<sequence length="253" mass="27897">MNLPAIRAIYFYEMHRTWRTLLQSVVSPVISTALYFVVFGAAIGSRITEIDGVSYGTFIVPGLIMLSLLTQSITNAAFGIYFPKFVGTIYEVLSAPVSYLEIVIAYVGAAATKSIILALIILATATLFVPLQIAHPVWMVVFMVLTAFTFSLFGFIIGIWADSFEQLQIIPLLIVTPLAFLGGSFYSISMLPPLWQTISLFNPVVYLVSGFRWSFFGLSDVGVGISLVMTLVFLGLCLAVVAWIFRTGYRLRT</sequence>
<evidence type="ECO:0000313" key="8">
    <source>
        <dbReference type="Proteomes" id="UP001378188"/>
    </source>
</evidence>
<evidence type="ECO:0000256" key="5">
    <source>
        <dbReference type="RuleBase" id="RU361157"/>
    </source>
</evidence>
<dbReference type="NCBIfam" id="NF011648">
    <property type="entry name" value="PRK15066.1"/>
    <property type="match status" value="1"/>
</dbReference>
<dbReference type="AlphaFoldDB" id="A0AAW9RV11"/>
<dbReference type="InterPro" id="IPR013525">
    <property type="entry name" value="ABC2_TM"/>
</dbReference>
<feature type="transmembrane region" description="Helical" evidence="5">
    <location>
        <begin position="55"/>
        <end position="82"/>
    </location>
</feature>
<evidence type="ECO:0000256" key="4">
    <source>
        <dbReference type="ARBA" id="ARBA00023136"/>
    </source>
</evidence>
<dbReference type="InterPro" id="IPR052522">
    <property type="entry name" value="ABC-2_transport_permease"/>
</dbReference>
<feature type="domain" description="ABC transmembrane type-2" evidence="6">
    <location>
        <begin position="19"/>
        <end position="248"/>
    </location>
</feature>
<reference evidence="7 8" key="1">
    <citation type="submission" date="2024-02" db="EMBL/GenBank/DDBJ databases">
        <title>Genome analysis and characterization of Microbaculum marinisediminis sp. nov., isolated from marine sediment.</title>
        <authorList>
            <person name="Du Z.-J."/>
            <person name="Ye Y.-Q."/>
            <person name="Zhang Z.-R."/>
            <person name="Yuan S.-M."/>
            <person name="Zhang X.-Y."/>
        </authorList>
    </citation>
    <scope>NUCLEOTIDE SEQUENCE [LARGE SCALE GENOMIC DNA]</scope>
    <source>
        <strain evidence="7 8">SDUM1044001</strain>
    </source>
</reference>
<comment type="similarity">
    <text evidence="5">Belongs to the ABC-2 integral membrane protein family.</text>
</comment>
<dbReference type="Pfam" id="PF01061">
    <property type="entry name" value="ABC2_membrane"/>
    <property type="match status" value="1"/>
</dbReference>
<dbReference type="GO" id="GO:0140359">
    <property type="term" value="F:ABC-type transporter activity"/>
    <property type="evidence" value="ECO:0007669"/>
    <property type="project" value="InterPro"/>
</dbReference>
<name>A0AAW9RV11_9HYPH</name>
<organism evidence="7 8">
    <name type="scientific">Microbaculum marinum</name>
    <dbReference type="NCBI Taxonomy" id="1764581"/>
    <lineage>
        <taxon>Bacteria</taxon>
        <taxon>Pseudomonadati</taxon>
        <taxon>Pseudomonadota</taxon>
        <taxon>Alphaproteobacteria</taxon>
        <taxon>Hyphomicrobiales</taxon>
        <taxon>Tepidamorphaceae</taxon>
        <taxon>Microbaculum</taxon>
    </lineage>
</organism>
<keyword evidence="4 5" id="KW-0472">Membrane</keyword>
<evidence type="ECO:0000256" key="1">
    <source>
        <dbReference type="ARBA" id="ARBA00004141"/>
    </source>
</evidence>
<protein>
    <recommendedName>
        <fullName evidence="5">Transport permease protein</fullName>
    </recommendedName>
</protein>
<feature type="transmembrane region" description="Helical" evidence="5">
    <location>
        <begin position="20"/>
        <end position="43"/>
    </location>
</feature>
<evidence type="ECO:0000313" key="7">
    <source>
        <dbReference type="EMBL" id="MEJ8572794.1"/>
    </source>
</evidence>
<evidence type="ECO:0000256" key="3">
    <source>
        <dbReference type="ARBA" id="ARBA00022989"/>
    </source>
</evidence>
<dbReference type="InterPro" id="IPR000412">
    <property type="entry name" value="ABC_2_transport"/>
</dbReference>
<keyword evidence="5" id="KW-0813">Transport</keyword>
<proteinExistence type="inferred from homology"/>
<dbReference type="Proteomes" id="UP001378188">
    <property type="component" value="Unassembled WGS sequence"/>
</dbReference>
<comment type="subcellular location">
    <subcellularLocation>
        <location evidence="5">Cell inner membrane</location>
        <topology evidence="5">Multi-pass membrane protein</topology>
    </subcellularLocation>
    <subcellularLocation>
        <location evidence="1">Membrane</location>
        <topology evidence="1">Multi-pass membrane protein</topology>
    </subcellularLocation>
</comment>
<feature type="transmembrane region" description="Helical" evidence="5">
    <location>
        <begin position="137"/>
        <end position="161"/>
    </location>
</feature>
<keyword evidence="3 5" id="KW-1133">Transmembrane helix</keyword>
<dbReference type="PANTHER" id="PTHR43332">
    <property type="entry name" value="INNER MEMBRANE TRANSPORT PERMEASE YADH-RELATED"/>
    <property type="match status" value="1"/>
</dbReference>
<dbReference type="PRINTS" id="PR00164">
    <property type="entry name" value="ABC2TRNSPORT"/>
</dbReference>
<accession>A0AAW9RV11</accession>
<keyword evidence="8" id="KW-1185">Reference proteome</keyword>
<keyword evidence="5" id="KW-1003">Cell membrane</keyword>
<dbReference type="RefSeq" id="WP_340330496.1">
    <property type="nucleotide sequence ID" value="NZ_JAZHOF010000006.1"/>
</dbReference>
<evidence type="ECO:0000256" key="2">
    <source>
        <dbReference type="ARBA" id="ARBA00022692"/>
    </source>
</evidence>
<dbReference type="PANTHER" id="PTHR43332:SF1">
    <property type="entry name" value="TRANSPORT PERMEASE PROTEIN"/>
    <property type="match status" value="1"/>
</dbReference>
<dbReference type="GO" id="GO:0043190">
    <property type="term" value="C:ATP-binding cassette (ABC) transporter complex"/>
    <property type="evidence" value="ECO:0007669"/>
    <property type="project" value="InterPro"/>
</dbReference>
<evidence type="ECO:0000259" key="6">
    <source>
        <dbReference type="PROSITE" id="PS51012"/>
    </source>
</evidence>
<dbReference type="PROSITE" id="PS51012">
    <property type="entry name" value="ABC_TM2"/>
    <property type="match status" value="1"/>
</dbReference>